<dbReference type="Pfam" id="PF13449">
    <property type="entry name" value="Phytase-like"/>
    <property type="match status" value="1"/>
</dbReference>
<reference evidence="4" key="1">
    <citation type="submission" date="2010-06" db="EMBL/GenBank/DDBJ databases">
        <authorList>
            <person name="Muzny D."/>
            <person name="Qin X."/>
            <person name="Buhay C."/>
            <person name="Dugan-Rocha S."/>
            <person name="Ding Y."/>
            <person name="Chen G."/>
            <person name="Hawes A."/>
            <person name="Holder M."/>
            <person name="Jhangiani S."/>
            <person name="Johnson A."/>
            <person name="Khan Z."/>
            <person name="Li Z."/>
            <person name="Liu W."/>
            <person name="Liu X."/>
            <person name="Perez L."/>
            <person name="Shen H."/>
            <person name="Wang Q."/>
            <person name="Watt J."/>
            <person name="Xi L."/>
            <person name="Xin Y."/>
            <person name="Zhou J."/>
            <person name="Deng J."/>
            <person name="Jiang H."/>
            <person name="Liu Y."/>
            <person name="Qu J."/>
            <person name="Song X.-Z."/>
            <person name="Zhang L."/>
            <person name="Villasana D."/>
            <person name="Johnson A."/>
            <person name="Liu J."/>
            <person name="Liyanage D."/>
            <person name="Lorensuhewa L."/>
            <person name="Robinson T."/>
            <person name="Song A."/>
            <person name="Song B.-B."/>
            <person name="Dinh H."/>
            <person name="Thornton R."/>
            <person name="Coyle M."/>
            <person name="Francisco L."/>
            <person name="Jackson L."/>
            <person name="Javaid M."/>
            <person name="Korchina V."/>
            <person name="Kovar C."/>
            <person name="Mata R."/>
            <person name="Mathew T."/>
            <person name="Ngo R."/>
            <person name="Nguyen L."/>
            <person name="Nguyen N."/>
            <person name="Okwuonu G."/>
            <person name="Ongeri F."/>
            <person name="Pham C."/>
            <person name="Simmons D."/>
            <person name="Wilczek-Boney K."/>
            <person name="Hale W."/>
            <person name="Jakkamsetti A."/>
            <person name="Pham P."/>
            <person name="Ruth R."/>
            <person name="San Lucas F."/>
            <person name="Warren J."/>
            <person name="Zhang J."/>
            <person name="Zhao Z."/>
            <person name="Zhou C."/>
            <person name="Zhu D."/>
            <person name="Lee S."/>
            <person name="Bess C."/>
            <person name="Blankenburg K."/>
            <person name="Forbes L."/>
            <person name="Fu Q."/>
            <person name="Gubbala S."/>
            <person name="Hirani K."/>
            <person name="Jayaseelan J.C."/>
            <person name="Lara F."/>
            <person name="Munidasa M."/>
            <person name="Palculict T."/>
            <person name="Patil S."/>
            <person name="Pu L.-L."/>
            <person name="Saada N."/>
            <person name="Tang L."/>
            <person name="Weissenberger G."/>
            <person name="Zhu Y."/>
            <person name="Hemphill L."/>
            <person name="Shang Y."/>
            <person name="Youmans B."/>
            <person name="Ayvaz T."/>
            <person name="Ross M."/>
            <person name="Santibanez J."/>
            <person name="Aqrawi P."/>
            <person name="Gross S."/>
            <person name="Joshi V."/>
            <person name="Fowler G."/>
            <person name="Nazareth L."/>
            <person name="Reid J."/>
            <person name="Worley K."/>
            <person name="Petrosino J."/>
            <person name="Highlander S."/>
            <person name="Gibbs R."/>
        </authorList>
    </citation>
    <scope>NUCLEOTIDE SEQUENCE [LARGE SCALE GENOMIC DNA]</scope>
    <source>
        <strain evidence="4">ATCC 33030</strain>
    </source>
</reference>
<dbReference type="InterPro" id="IPR027372">
    <property type="entry name" value="Phytase-like_dom"/>
</dbReference>
<dbReference type="STRING" id="585529.HMPREF0291_10297"/>
<dbReference type="Pfam" id="PF00932">
    <property type="entry name" value="LTD"/>
    <property type="match status" value="1"/>
</dbReference>
<keyword evidence="2" id="KW-0732">Signal</keyword>
<feature type="chain" id="PRO_5003108066" description="LTD domain-containing protein" evidence="2">
    <location>
        <begin position="31"/>
        <end position="525"/>
    </location>
</feature>
<dbReference type="SUPFAM" id="SSF74853">
    <property type="entry name" value="Lamin A/C globular tail domain"/>
    <property type="match status" value="1"/>
</dbReference>
<dbReference type="RefSeq" id="WP_005286830.1">
    <property type="nucleotide sequence ID" value="NZ_CM000961.1"/>
</dbReference>
<dbReference type="InterPro" id="IPR036415">
    <property type="entry name" value="Lamin_tail_dom_sf"/>
</dbReference>
<dbReference type="PROSITE" id="PS51841">
    <property type="entry name" value="LTD"/>
    <property type="match status" value="1"/>
</dbReference>
<dbReference type="AlphaFoldDB" id="D7WB08"/>
<dbReference type="OrthoDB" id="5380360at2"/>
<feature type="domain" description="LTD" evidence="3">
    <location>
        <begin position="20"/>
        <end position="135"/>
    </location>
</feature>
<sequence>MSRSRFRSAVAVAVSAALGFSALVAPHAFAQPANSPVVINEVESNGDPVADWVELANTNNDQDIDISGWKILDDNDKHAPIVIPDGTKIESGGYFALYTEKQTPDGSKGYGLGGNDSVRVYNAAGELVAETTWNGHAENTWGRIPDKTGEFTGTGEATRGLANKAAGEKQPAAEEAWPFDPQEIQNIDLGGAFAEEDMSGIDFDNNGRAWIVNNDKGTLLAVDYDEATRQYSNAGSWKLRYKDGSGDPDTEGITVGPDGALYVATERDNTQKDVSRPSILRYELPGGDEKELKATHEWDLKSLTGEIGANAGWEAISYIPNQSVYAVGLEANGKVYFVDLKDDETHELKQEYQSPFQGAMALDYNSVDKQLRVLCDEVCEGASINVAHNGTDFAPVSKVQARPEKMENFANEGFATFVSRSQCKNGKSTDTTRFLWADDGVSGGISLRGAVSTKETECEPTTGGGSGEGSAEGSAESSSRDADGNLNPGAKAGIALGVLAALGAIFAAFKDQINGVLGQLFGIRF</sequence>
<evidence type="ECO:0000313" key="5">
    <source>
        <dbReference type="Proteomes" id="UP000004208"/>
    </source>
</evidence>
<name>D7WB08_9CORY</name>
<comment type="caution">
    <text evidence="4">The sequence shown here is derived from an EMBL/GenBank/DDBJ whole genome shotgun (WGS) entry which is preliminary data.</text>
</comment>
<evidence type="ECO:0000313" key="4">
    <source>
        <dbReference type="EMBL" id="EFK55039.1"/>
    </source>
</evidence>
<dbReference type="EMBL" id="ACLJ02000001">
    <property type="protein sequence ID" value="EFK55039.1"/>
    <property type="molecule type" value="Genomic_DNA"/>
</dbReference>
<dbReference type="eggNOG" id="COG3204">
    <property type="taxonomic scope" value="Bacteria"/>
</dbReference>
<gene>
    <name evidence="4" type="ORF">HMPREF0291_10297</name>
</gene>
<keyword evidence="5" id="KW-1185">Reference proteome</keyword>
<evidence type="ECO:0000256" key="1">
    <source>
        <dbReference type="SAM" id="MobiDB-lite"/>
    </source>
</evidence>
<protein>
    <recommendedName>
        <fullName evidence="3">LTD domain-containing protein</fullName>
    </recommendedName>
</protein>
<feature type="signal peptide" evidence="2">
    <location>
        <begin position="1"/>
        <end position="30"/>
    </location>
</feature>
<dbReference type="Proteomes" id="UP000004208">
    <property type="component" value="Unassembled WGS sequence"/>
</dbReference>
<dbReference type="Gene3D" id="2.130.10.10">
    <property type="entry name" value="YVTN repeat-like/Quinoprotein amine dehydrogenase"/>
    <property type="match status" value="1"/>
</dbReference>
<evidence type="ECO:0000256" key="2">
    <source>
        <dbReference type="SAM" id="SignalP"/>
    </source>
</evidence>
<evidence type="ECO:0000259" key="3">
    <source>
        <dbReference type="PROSITE" id="PS51841"/>
    </source>
</evidence>
<dbReference type="InterPro" id="IPR001322">
    <property type="entry name" value="Lamin_tail_dom"/>
</dbReference>
<dbReference type="SUPFAM" id="SSF75011">
    <property type="entry name" value="3-carboxy-cis,cis-mucoante lactonizing enzyme"/>
    <property type="match status" value="1"/>
</dbReference>
<organism evidence="4 5">
    <name type="scientific">Corynebacterium genitalium ATCC 33030</name>
    <dbReference type="NCBI Taxonomy" id="585529"/>
    <lineage>
        <taxon>Bacteria</taxon>
        <taxon>Bacillati</taxon>
        <taxon>Actinomycetota</taxon>
        <taxon>Actinomycetes</taxon>
        <taxon>Mycobacteriales</taxon>
        <taxon>Corynebacteriaceae</taxon>
        <taxon>Corynebacterium</taxon>
    </lineage>
</organism>
<dbReference type="HOGENOM" id="CLU_027057_1_0_11"/>
<proteinExistence type="predicted"/>
<dbReference type="Gene3D" id="2.60.40.1260">
    <property type="entry name" value="Lamin Tail domain"/>
    <property type="match status" value="1"/>
</dbReference>
<feature type="region of interest" description="Disordered" evidence="1">
    <location>
        <begin position="451"/>
        <end position="484"/>
    </location>
</feature>
<accession>D7WB08</accession>
<dbReference type="InterPro" id="IPR015943">
    <property type="entry name" value="WD40/YVTN_repeat-like_dom_sf"/>
</dbReference>